<dbReference type="EMBL" id="KN822016">
    <property type="protein sequence ID" value="KIM66624.1"/>
    <property type="molecule type" value="Genomic_DNA"/>
</dbReference>
<organism evidence="1 2">
    <name type="scientific">Scleroderma citrinum Foug A</name>
    <dbReference type="NCBI Taxonomy" id="1036808"/>
    <lineage>
        <taxon>Eukaryota</taxon>
        <taxon>Fungi</taxon>
        <taxon>Dikarya</taxon>
        <taxon>Basidiomycota</taxon>
        <taxon>Agaricomycotina</taxon>
        <taxon>Agaricomycetes</taxon>
        <taxon>Agaricomycetidae</taxon>
        <taxon>Boletales</taxon>
        <taxon>Sclerodermatineae</taxon>
        <taxon>Sclerodermataceae</taxon>
        <taxon>Scleroderma</taxon>
    </lineage>
</organism>
<dbReference type="AlphaFoldDB" id="A0A0C3EEB6"/>
<gene>
    <name evidence="1" type="ORF">SCLCIDRAFT_292857</name>
</gene>
<dbReference type="OrthoDB" id="2163284at2759"/>
<protein>
    <submittedName>
        <fullName evidence="1">Uncharacterized protein</fullName>
    </submittedName>
</protein>
<dbReference type="Proteomes" id="UP000053989">
    <property type="component" value="Unassembled WGS sequence"/>
</dbReference>
<dbReference type="HOGENOM" id="CLU_183929_1_0_1"/>
<proteinExistence type="predicted"/>
<sequence>MAFNGLDESVVWGGPEPESHDIVKDAIRKEQVLKEIAASQNDLRALLARAHSVQGDVDKLTSENATLQVYIDNLTMQMAKRK</sequence>
<name>A0A0C3EEB6_9AGAM</name>
<dbReference type="InParanoid" id="A0A0C3EEB6"/>
<dbReference type="Pfam" id="PF10224">
    <property type="entry name" value="DUF2205"/>
    <property type="match status" value="1"/>
</dbReference>
<reference evidence="1 2" key="1">
    <citation type="submission" date="2014-04" db="EMBL/GenBank/DDBJ databases">
        <authorList>
            <consortium name="DOE Joint Genome Institute"/>
            <person name="Kuo A."/>
            <person name="Kohler A."/>
            <person name="Nagy L.G."/>
            <person name="Floudas D."/>
            <person name="Copeland A."/>
            <person name="Barry K.W."/>
            <person name="Cichocki N."/>
            <person name="Veneault-Fourrey C."/>
            <person name="LaButti K."/>
            <person name="Lindquist E.A."/>
            <person name="Lipzen A."/>
            <person name="Lundell T."/>
            <person name="Morin E."/>
            <person name="Murat C."/>
            <person name="Sun H."/>
            <person name="Tunlid A."/>
            <person name="Henrissat B."/>
            <person name="Grigoriev I.V."/>
            <person name="Hibbett D.S."/>
            <person name="Martin F."/>
            <person name="Nordberg H.P."/>
            <person name="Cantor M.N."/>
            <person name="Hua S.X."/>
        </authorList>
    </citation>
    <scope>NUCLEOTIDE SEQUENCE [LARGE SCALE GENOMIC DNA]</scope>
    <source>
        <strain evidence="1 2">Foug A</strain>
    </source>
</reference>
<evidence type="ECO:0000313" key="1">
    <source>
        <dbReference type="EMBL" id="KIM66624.1"/>
    </source>
</evidence>
<keyword evidence="2" id="KW-1185">Reference proteome</keyword>
<accession>A0A0C3EEB6</accession>
<reference evidence="2" key="2">
    <citation type="submission" date="2015-01" db="EMBL/GenBank/DDBJ databases">
        <title>Evolutionary Origins and Diversification of the Mycorrhizal Mutualists.</title>
        <authorList>
            <consortium name="DOE Joint Genome Institute"/>
            <consortium name="Mycorrhizal Genomics Consortium"/>
            <person name="Kohler A."/>
            <person name="Kuo A."/>
            <person name="Nagy L.G."/>
            <person name="Floudas D."/>
            <person name="Copeland A."/>
            <person name="Barry K.W."/>
            <person name="Cichocki N."/>
            <person name="Veneault-Fourrey C."/>
            <person name="LaButti K."/>
            <person name="Lindquist E.A."/>
            <person name="Lipzen A."/>
            <person name="Lundell T."/>
            <person name="Morin E."/>
            <person name="Murat C."/>
            <person name="Riley R."/>
            <person name="Ohm R."/>
            <person name="Sun H."/>
            <person name="Tunlid A."/>
            <person name="Henrissat B."/>
            <person name="Grigoriev I.V."/>
            <person name="Hibbett D.S."/>
            <person name="Martin F."/>
        </authorList>
    </citation>
    <scope>NUCLEOTIDE SEQUENCE [LARGE SCALE GENOMIC DNA]</scope>
    <source>
        <strain evidence="2">Foug A</strain>
    </source>
</reference>
<evidence type="ECO:0000313" key="2">
    <source>
        <dbReference type="Proteomes" id="UP000053989"/>
    </source>
</evidence>
<dbReference type="Gene3D" id="1.20.5.170">
    <property type="match status" value="1"/>
</dbReference>
<dbReference type="InterPro" id="IPR019357">
    <property type="entry name" value="SCOC"/>
</dbReference>